<dbReference type="InterPro" id="IPR011079">
    <property type="entry name" value="Ala_racemase_C"/>
</dbReference>
<evidence type="ECO:0000256" key="7">
    <source>
        <dbReference type="PIRSR" id="PIRSR600821-52"/>
    </source>
</evidence>
<dbReference type="UniPathway" id="UPA00042">
    <property type="reaction ID" value="UER00497"/>
</dbReference>
<dbReference type="SUPFAM" id="SSF50621">
    <property type="entry name" value="Alanine racemase C-terminal domain-like"/>
    <property type="match status" value="1"/>
</dbReference>
<organism evidence="9 10">
    <name type="scientific">Microbulbifer agarilyticus</name>
    <dbReference type="NCBI Taxonomy" id="260552"/>
    <lineage>
        <taxon>Bacteria</taxon>
        <taxon>Pseudomonadati</taxon>
        <taxon>Pseudomonadota</taxon>
        <taxon>Gammaproteobacteria</taxon>
        <taxon>Cellvibrionales</taxon>
        <taxon>Microbulbiferaceae</taxon>
        <taxon>Microbulbifer</taxon>
    </lineage>
</organism>
<evidence type="ECO:0000259" key="8">
    <source>
        <dbReference type="SMART" id="SM01005"/>
    </source>
</evidence>
<keyword evidence="4 5" id="KW-0413">Isomerase</keyword>
<reference evidence="9" key="1">
    <citation type="submission" date="2017-02" db="EMBL/GenBank/DDBJ databases">
        <title>Genome of Microbulbifer agarilyticus GP101.</title>
        <authorList>
            <person name="Jung J."/>
            <person name="Bae S.S."/>
            <person name="Baek K."/>
        </authorList>
    </citation>
    <scope>NUCLEOTIDE SEQUENCE [LARGE SCALE GENOMIC DNA]</scope>
    <source>
        <strain evidence="9">GP101</strain>
    </source>
</reference>
<dbReference type="Gene3D" id="3.20.20.10">
    <property type="entry name" value="Alanine racemase"/>
    <property type="match status" value="1"/>
</dbReference>
<dbReference type="InterPro" id="IPR029066">
    <property type="entry name" value="PLP-binding_barrel"/>
</dbReference>
<dbReference type="InterPro" id="IPR009006">
    <property type="entry name" value="Ala_racemase/Decarboxylase_C"/>
</dbReference>
<dbReference type="NCBIfam" id="TIGR00492">
    <property type="entry name" value="alr"/>
    <property type="match status" value="1"/>
</dbReference>
<keyword evidence="3 5" id="KW-0663">Pyridoxal phosphate</keyword>
<proteinExistence type="inferred from homology"/>
<comment type="catalytic activity">
    <reaction evidence="1 5">
        <text>L-alanine = D-alanine</text>
        <dbReference type="Rhea" id="RHEA:20249"/>
        <dbReference type="ChEBI" id="CHEBI:57416"/>
        <dbReference type="ChEBI" id="CHEBI:57972"/>
        <dbReference type="EC" id="5.1.1.1"/>
    </reaction>
</comment>
<dbReference type="AlphaFoldDB" id="A0A1Q2M3Y6"/>
<dbReference type="Gene3D" id="2.40.37.10">
    <property type="entry name" value="Lyase, Ornithine Decarboxylase, Chain A, domain 1"/>
    <property type="match status" value="1"/>
</dbReference>
<dbReference type="PRINTS" id="PR00992">
    <property type="entry name" value="ALARACEMASE"/>
</dbReference>
<dbReference type="CDD" id="cd06827">
    <property type="entry name" value="PLPDE_III_AR_proteobact"/>
    <property type="match status" value="1"/>
</dbReference>
<dbReference type="GO" id="GO:0005829">
    <property type="term" value="C:cytosol"/>
    <property type="evidence" value="ECO:0007669"/>
    <property type="project" value="TreeGrafter"/>
</dbReference>
<dbReference type="KEGG" id="maga:Mag101_06115"/>
<comment type="similarity">
    <text evidence="5">Belongs to the alanine racemase family.</text>
</comment>
<dbReference type="EC" id="5.1.1.1" evidence="5"/>
<dbReference type="RefSeq" id="WP_077402211.1">
    <property type="nucleotide sequence ID" value="NZ_CP019650.1"/>
</dbReference>
<feature type="modified residue" description="N6-(pyridoxal phosphate)lysine" evidence="5 6">
    <location>
        <position position="34"/>
    </location>
</feature>
<dbReference type="FunFam" id="3.20.20.10:FF:000002">
    <property type="entry name" value="Alanine racemase"/>
    <property type="match status" value="1"/>
</dbReference>
<feature type="domain" description="Alanine racemase C-terminal" evidence="8">
    <location>
        <begin position="254"/>
        <end position="377"/>
    </location>
</feature>
<dbReference type="GO" id="GO:0008784">
    <property type="term" value="F:alanine racemase activity"/>
    <property type="evidence" value="ECO:0007669"/>
    <property type="project" value="UniProtKB-UniRule"/>
</dbReference>
<evidence type="ECO:0000256" key="1">
    <source>
        <dbReference type="ARBA" id="ARBA00000316"/>
    </source>
</evidence>
<feature type="binding site" evidence="5 7">
    <location>
        <position position="323"/>
    </location>
    <ligand>
        <name>substrate</name>
    </ligand>
</feature>
<dbReference type="Pfam" id="PF01168">
    <property type="entry name" value="Ala_racemase_N"/>
    <property type="match status" value="1"/>
</dbReference>
<sequence>MTRPLQAIVNLGSILSNYQQAKTLVGGSVAAVVKANGYGHGLTTVATYLAPHVDALAVATLEEAVEIRAENVSTRLLVLEGVFDAEALDTAIQLNLDLVVHSEYQVELLERYHQSAVNTALNIWLKIDTGMGRLGFHPDKAAERYKQLHSLSIVESVILTSHFACADEPEREENVFQLAAFDAAVRSVQRAHDELFESRSETTPLPQSIANSAAIIALPAAHRHWNRAGIMLYGSDPVNRAVDGSVGKQSLACSMTLQSRLIAVRSAAKGESIGYGADFRFSEDGRYGIVACGYGDGYPRHAGTGTPVMVDGVRTRLIGRVSMDMLAVDLSCVPQAVVGAEVELWGPQLSVAEVAECAGTIPYELFTGLTQRVPRVY</sequence>
<dbReference type="Pfam" id="PF00842">
    <property type="entry name" value="Ala_racemase_C"/>
    <property type="match status" value="1"/>
</dbReference>
<dbReference type="GO" id="GO:0030632">
    <property type="term" value="P:D-alanine biosynthetic process"/>
    <property type="evidence" value="ECO:0007669"/>
    <property type="project" value="UniProtKB-UniRule"/>
</dbReference>
<evidence type="ECO:0000313" key="9">
    <source>
        <dbReference type="EMBL" id="AQQ67258.1"/>
    </source>
</evidence>
<protein>
    <recommendedName>
        <fullName evidence="5">Alanine racemase</fullName>
        <ecNumber evidence="5">5.1.1.1</ecNumber>
    </recommendedName>
</protein>
<feature type="active site" description="Proton acceptor; specific for D-alanine" evidence="5">
    <location>
        <position position="34"/>
    </location>
</feature>
<dbReference type="HAMAP" id="MF_01201">
    <property type="entry name" value="Ala_racemase"/>
    <property type="match status" value="1"/>
</dbReference>
<feature type="active site" description="Proton acceptor; specific for L-alanine" evidence="5">
    <location>
        <position position="275"/>
    </location>
</feature>
<dbReference type="PROSITE" id="PS00395">
    <property type="entry name" value="ALANINE_RACEMASE"/>
    <property type="match status" value="1"/>
</dbReference>
<dbReference type="SMART" id="SM01005">
    <property type="entry name" value="Ala_racemase_C"/>
    <property type="match status" value="1"/>
</dbReference>
<dbReference type="GO" id="GO:0030170">
    <property type="term" value="F:pyridoxal phosphate binding"/>
    <property type="evidence" value="ECO:0007669"/>
    <property type="project" value="UniProtKB-UniRule"/>
</dbReference>
<dbReference type="Proteomes" id="UP000188219">
    <property type="component" value="Chromosome"/>
</dbReference>
<dbReference type="OrthoDB" id="9813814at2"/>
<dbReference type="InterPro" id="IPR001608">
    <property type="entry name" value="Ala_racemase_N"/>
</dbReference>
<dbReference type="EMBL" id="CP019650">
    <property type="protein sequence ID" value="AQQ67258.1"/>
    <property type="molecule type" value="Genomic_DNA"/>
</dbReference>
<evidence type="ECO:0000256" key="2">
    <source>
        <dbReference type="ARBA" id="ARBA00001933"/>
    </source>
</evidence>
<accession>A0A1Q2M3Y6</accession>
<evidence type="ECO:0000256" key="6">
    <source>
        <dbReference type="PIRSR" id="PIRSR600821-50"/>
    </source>
</evidence>
<evidence type="ECO:0000256" key="3">
    <source>
        <dbReference type="ARBA" id="ARBA00022898"/>
    </source>
</evidence>
<dbReference type="STRING" id="260552.Mag101_06115"/>
<keyword evidence="10" id="KW-1185">Reference proteome</keyword>
<dbReference type="PANTHER" id="PTHR30511">
    <property type="entry name" value="ALANINE RACEMASE"/>
    <property type="match status" value="1"/>
</dbReference>
<evidence type="ECO:0000313" key="10">
    <source>
        <dbReference type="Proteomes" id="UP000188219"/>
    </source>
</evidence>
<name>A0A1Q2M3Y6_9GAMM</name>
<evidence type="ECO:0000256" key="5">
    <source>
        <dbReference type="HAMAP-Rule" id="MF_01201"/>
    </source>
</evidence>
<evidence type="ECO:0000256" key="4">
    <source>
        <dbReference type="ARBA" id="ARBA00023235"/>
    </source>
</evidence>
<dbReference type="PANTHER" id="PTHR30511:SF0">
    <property type="entry name" value="ALANINE RACEMASE, CATABOLIC-RELATED"/>
    <property type="match status" value="1"/>
</dbReference>
<comment type="function">
    <text evidence="5">Catalyzes the interconversion of L-alanine and D-alanine. May also act on other amino acids.</text>
</comment>
<gene>
    <name evidence="9" type="ORF">Mag101_06115</name>
</gene>
<dbReference type="InterPro" id="IPR020622">
    <property type="entry name" value="Ala_racemase_pyridoxalP-BS"/>
</dbReference>
<feature type="binding site" evidence="5 7">
    <location>
        <position position="133"/>
    </location>
    <ligand>
        <name>substrate</name>
    </ligand>
</feature>
<comment type="pathway">
    <text evidence="5">Amino-acid biosynthesis; D-alanine biosynthesis; D-alanine from L-alanine: step 1/1.</text>
</comment>
<dbReference type="InterPro" id="IPR000821">
    <property type="entry name" value="Ala_racemase"/>
</dbReference>
<dbReference type="SUPFAM" id="SSF51419">
    <property type="entry name" value="PLP-binding barrel"/>
    <property type="match status" value="1"/>
</dbReference>
<comment type="cofactor">
    <cofactor evidence="2 5 6">
        <name>pyridoxal 5'-phosphate</name>
        <dbReference type="ChEBI" id="CHEBI:597326"/>
    </cofactor>
</comment>